<keyword evidence="2" id="KW-0677">Repeat</keyword>
<evidence type="ECO:0000256" key="1">
    <source>
        <dbReference type="ARBA" id="ARBA00022574"/>
    </source>
</evidence>
<dbReference type="PROSITE" id="PS50082">
    <property type="entry name" value="WD_REPEATS_2"/>
    <property type="match status" value="3"/>
</dbReference>
<dbReference type="STRING" id="105231.A0A1Y1I2U3"/>
<feature type="compositionally biased region" description="Basic and acidic residues" evidence="4">
    <location>
        <begin position="92"/>
        <end position="110"/>
    </location>
</feature>
<feature type="compositionally biased region" description="Basic and acidic residues" evidence="4">
    <location>
        <begin position="274"/>
        <end position="284"/>
    </location>
</feature>
<gene>
    <name evidence="5" type="ORF">KFL_002260110</name>
</gene>
<keyword evidence="6" id="KW-1185">Reference proteome</keyword>
<evidence type="ECO:0000256" key="3">
    <source>
        <dbReference type="PROSITE-ProRule" id="PRU00221"/>
    </source>
</evidence>
<dbReference type="Gene3D" id="2.130.10.10">
    <property type="entry name" value="YVTN repeat-like/Quinoprotein amine dehydrogenase"/>
    <property type="match status" value="3"/>
</dbReference>
<feature type="compositionally biased region" description="Low complexity" evidence="4">
    <location>
        <begin position="72"/>
        <end position="88"/>
    </location>
</feature>
<dbReference type="PANTHER" id="PTHR19848">
    <property type="entry name" value="WD40 REPEAT PROTEIN"/>
    <property type="match status" value="1"/>
</dbReference>
<protein>
    <submittedName>
        <fullName evidence="5">F-box and WD-40 domain protein 7</fullName>
    </submittedName>
</protein>
<dbReference type="InterPro" id="IPR001680">
    <property type="entry name" value="WD40_rpt"/>
</dbReference>
<sequence length="640" mass="66845">MSRQPALRAADSHVQNEAYLARLGEAMAQLEMAWISEKPTAVAPCLDTPSSTQDRESKLRLLKGKLRRRSSGGEAASESGADSQADDSTGCKVREDPEPSKARLRSRSENVQDGLPSKTWLRSGLESGTATGREQNGSSSVVGQLARTDSGPRLVAETNRAPRRSGSEFDLNGRRVSGGATKSEQDLKPGLQPVPRDSSSHSTSHSGRNSVVKGPVISKQPDYQSFPAKKGARSGVSAGALEHGLEGTLAGDEPSTSHASLCPGPHSSCPGVSDDQRWNKGPMDEAGRVTKLSELPILCMSVLGNEAVVGSSDHAVYTVDLDTGRKKRTLYGKTAGHTEWVTCVTHLPDGRILSGGMDNRLLLWSSSSVTHCELPGHTASISAVQCSSDGSLAVSSSYDKTLRVWALPGADARGVGRGKGSGFKGTATCLVGHVAPVLDFAWTAGKVVSGARDGCVILWDIGAAASSRQLKRAHVGHVTALVWSDAGGSPQSEERTNLFLTGGQDGFLRAWDGRTDRAVAEVPVHVAASGTGAVSSIRVAADVIVTAGADGMVRVLDPRASFRVRNSLTGPGGFLYSLHVAGRTAFSGGGDGSVLVHDILDGRTLYGLGAINNGAVRCIDTGDSKLVCAGDDGTLITYCY</sequence>
<dbReference type="Pfam" id="PF00400">
    <property type="entry name" value="WD40"/>
    <property type="match status" value="4"/>
</dbReference>
<dbReference type="Proteomes" id="UP000054558">
    <property type="component" value="Unassembled WGS sequence"/>
</dbReference>
<dbReference type="EMBL" id="DF237175">
    <property type="protein sequence ID" value="GAQ85255.1"/>
    <property type="molecule type" value="Genomic_DNA"/>
</dbReference>
<feature type="compositionally biased region" description="Basic residues" evidence="4">
    <location>
        <begin position="60"/>
        <end position="70"/>
    </location>
</feature>
<feature type="region of interest" description="Disordered" evidence="4">
    <location>
        <begin position="45"/>
        <end position="284"/>
    </location>
</feature>
<feature type="repeat" description="WD" evidence="3">
    <location>
        <begin position="334"/>
        <end position="365"/>
    </location>
</feature>
<dbReference type="AlphaFoldDB" id="A0A1Y1I2U3"/>
<dbReference type="PANTHER" id="PTHR19848:SF7">
    <property type="entry name" value="F-BOX AND WD-40 DOMAIN PROTEIN 7"/>
    <property type="match status" value="1"/>
</dbReference>
<keyword evidence="1 3" id="KW-0853">WD repeat</keyword>
<accession>A0A1Y1I2U3</accession>
<dbReference type="PROSITE" id="PS00678">
    <property type="entry name" value="WD_REPEATS_1"/>
    <property type="match status" value="1"/>
</dbReference>
<evidence type="ECO:0000256" key="2">
    <source>
        <dbReference type="ARBA" id="ARBA00022737"/>
    </source>
</evidence>
<dbReference type="InterPro" id="IPR036322">
    <property type="entry name" value="WD40_repeat_dom_sf"/>
</dbReference>
<feature type="repeat" description="WD" evidence="3">
    <location>
        <begin position="430"/>
        <end position="469"/>
    </location>
</feature>
<evidence type="ECO:0000313" key="5">
    <source>
        <dbReference type="EMBL" id="GAQ85255.1"/>
    </source>
</evidence>
<feature type="compositionally biased region" description="Polar residues" evidence="4">
    <location>
        <begin position="126"/>
        <end position="142"/>
    </location>
</feature>
<evidence type="ECO:0000313" key="6">
    <source>
        <dbReference type="Proteomes" id="UP000054558"/>
    </source>
</evidence>
<dbReference type="InterPro" id="IPR019775">
    <property type="entry name" value="WD40_repeat_CS"/>
</dbReference>
<dbReference type="SUPFAM" id="SSF50978">
    <property type="entry name" value="WD40 repeat-like"/>
    <property type="match status" value="1"/>
</dbReference>
<proteinExistence type="predicted"/>
<dbReference type="OrthoDB" id="256303at2759"/>
<feature type="repeat" description="WD" evidence="3">
    <location>
        <begin position="374"/>
        <end position="405"/>
    </location>
</feature>
<name>A0A1Y1I2U3_KLENI</name>
<dbReference type="SMART" id="SM00320">
    <property type="entry name" value="WD40"/>
    <property type="match status" value="7"/>
</dbReference>
<organism evidence="5 6">
    <name type="scientific">Klebsormidium nitens</name>
    <name type="common">Green alga</name>
    <name type="synonym">Ulothrix nitens</name>
    <dbReference type="NCBI Taxonomy" id="105231"/>
    <lineage>
        <taxon>Eukaryota</taxon>
        <taxon>Viridiplantae</taxon>
        <taxon>Streptophyta</taxon>
        <taxon>Klebsormidiophyceae</taxon>
        <taxon>Klebsormidiales</taxon>
        <taxon>Klebsormidiaceae</taxon>
        <taxon>Klebsormidium</taxon>
    </lineage>
</organism>
<reference evidence="5 6" key="1">
    <citation type="journal article" date="2014" name="Nat. Commun.">
        <title>Klebsormidium flaccidum genome reveals primary factors for plant terrestrial adaptation.</title>
        <authorList>
            <person name="Hori K."/>
            <person name="Maruyama F."/>
            <person name="Fujisawa T."/>
            <person name="Togashi T."/>
            <person name="Yamamoto N."/>
            <person name="Seo M."/>
            <person name="Sato S."/>
            <person name="Yamada T."/>
            <person name="Mori H."/>
            <person name="Tajima N."/>
            <person name="Moriyama T."/>
            <person name="Ikeuchi M."/>
            <person name="Watanabe M."/>
            <person name="Wada H."/>
            <person name="Kobayashi K."/>
            <person name="Saito M."/>
            <person name="Masuda T."/>
            <person name="Sasaki-Sekimoto Y."/>
            <person name="Mashiguchi K."/>
            <person name="Awai K."/>
            <person name="Shimojima M."/>
            <person name="Masuda S."/>
            <person name="Iwai M."/>
            <person name="Nobusawa T."/>
            <person name="Narise T."/>
            <person name="Kondo S."/>
            <person name="Saito H."/>
            <person name="Sato R."/>
            <person name="Murakawa M."/>
            <person name="Ihara Y."/>
            <person name="Oshima-Yamada Y."/>
            <person name="Ohtaka K."/>
            <person name="Satoh M."/>
            <person name="Sonobe K."/>
            <person name="Ishii M."/>
            <person name="Ohtani R."/>
            <person name="Kanamori-Sato M."/>
            <person name="Honoki R."/>
            <person name="Miyazaki D."/>
            <person name="Mochizuki H."/>
            <person name="Umetsu J."/>
            <person name="Higashi K."/>
            <person name="Shibata D."/>
            <person name="Kamiya Y."/>
            <person name="Sato N."/>
            <person name="Nakamura Y."/>
            <person name="Tabata S."/>
            <person name="Ida S."/>
            <person name="Kurokawa K."/>
            <person name="Ohta H."/>
        </authorList>
    </citation>
    <scope>NUCLEOTIDE SEQUENCE [LARGE SCALE GENOMIC DNA]</scope>
    <source>
        <strain evidence="5 6">NIES-2285</strain>
    </source>
</reference>
<evidence type="ECO:0000256" key="4">
    <source>
        <dbReference type="SAM" id="MobiDB-lite"/>
    </source>
</evidence>
<dbReference type="InterPro" id="IPR015943">
    <property type="entry name" value="WD40/YVTN_repeat-like_dom_sf"/>
</dbReference>
<dbReference type="PROSITE" id="PS50294">
    <property type="entry name" value="WD_REPEATS_REGION"/>
    <property type="match status" value="1"/>
</dbReference>